<accession>A0A382HLI8</accession>
<dbReference type="CDD" id="cd01428">
    <property type="entry name" value="ADK"/>
    <property type="match status" value="1"/>
</dbReference>
<reference evidence="4" key="1">
    <citation type="submission" date="2018-05" db="EMBL/GenBank/DDBJ databases">
        <authorList>
            <person name="Lanie J.A."/>
            <person name="Ng W.-L."/>
            <person name="Kazmierczak K.M."/>
            <person name="Andrzejewski T.M."/>
            <person name="Davidsen T.M."/>
            <person name="Wayne K.J."/>
            <person name="Tettelin H."/>
            <person name="Glass J.I."/>
            <person name="Rusch D."/>
            <person name="Podicherti R."/>
            <person name="Tsui H.-C.T."/>
            <person name="Winkler M.E."/>
        </authorList>
    </citation>
    <scope>NUCLEOTIDE SEQUENCE</scope>
</reference>
<gene>
    <name evidence="4" type="ORF">METZ01_LOCUS241088</name>
</gene>
<dbReference type="InterPro" id="IPR027417">
    <property type="entry name" value="P-loop_NTPase"/>
</dbReference>
<name>A0A382HLI8_9ZZZZ</name>
<dbReference type="GO" id="GO:0005524">
    <property type="term" value="F:ATP binding"/>
    <property type="evidence" value="ECO:0007669"/>
    <property type="project" value="InterPro"/>
</dbReference>
<evidence type="ECO:0000313" key="4">
    <source>
        <dbReference type="EMBL" id="SVB88234.1"/>
    </source>
</evidence>
<dbReference type="NCBIfam" id="NF001381">
    <property type="entry name" value="PRK00279.1-3"/>
    <property type="match status" value="1"/>
</dbReference>
<dbReference type="Pfam" id="PF00406">
    <property type="entry name" value="ADK"/>
    <property type="match status" value="1"/>
</dbReference>
<evidence type="ECO:0000256" key="3">
    <source>
        <dbReference type="ARBA" id="ARBA00022777"/>
    </source>
</evidence>
<dbReference type="NCBIfam" id="NF011100">
    <property type="entry name" value="PRK14527.1"/>
    <property type="match status" value="1"/>
</dbReference>
<organism evidence="4">
    <name type="scientific">marine metagenome</name>
    <dbReference type="NCBI Taxonomy" id="408172"/>
    <lineage>
        <taxon>unclassified sequences</taxon>
        <taxon>metagenomes</taxon>
        <taxon>ecological metagenomes</taxon>
    </lineage>
</organism>
<keyword evidence="2" id="KW-0547">Nucleotide-binding</keyword>
<protein>
    <recommendedName>
        <fullName evidence="5">Adenylate kinase active site lid domain-containing protein</fullName>
    </recommendedName>
</protein>
<dbReference type="PRINTS" id="PR00094">
    <property type="entry name" value="ADENYLTKNASE"/>
</dbReference>
<evidence type="ECO:0000256" key="2">
    <source>
        <dbReference type="ARBA" id="ARBA00022741"/>
    </source>
</evidence>
<evidence type="ECO:0008006" key="5">
    <source>
        <dbReference type="Google" id="ProtNLM"/>
    </source>
</evidence>
<proteinExistence type="inferred from homology"/>
<keyword evidence="1" id="KW-0808">Transferase</keyword>
<dbReference type="HAMAP" id="MF_00235">
    <property type="entry name" value="Adenylate_kinase_Adk"/>
    <property type="match status" value="1"/>
</dbReference>
<dbReference type="PROSITE" id="PS00113">
    <property type="entry name" value="ADENYLATE_KINASE"/>
    <property type="match status" value="1"/>
</dbReference>
<sequence length="182" mass="20376">MRLIMLGAPGAGKGTQAQILAQHLKIPHISTGDLLRAEIQNSTSVGLQAMEYIRAGELVPDSIMIQVLEERLRNPDCVKGFILDGFPRTLSQARYLGMLLKRLKTEIDSVVSIEVDQGLILDRLAKRQRTDDDRKTVKHRLDVYHRETAPLIEFYRGEELLQHIDGAAPPEVVTARILSSIT</sequence>
<dbReference type="PANTHER" id="PTHR23359">
    <property type="entry name" value="NUCLEOTIDE KINASE"/>
    <property type="match status" value="1"/>
</dbReference>
<evidence type="ECO:0000256" key="1">
    <source>
        <dbReference type="ARBA" id="ARBA00022679"/>
    </source>
</evidence>
<dbReference type="GO" id="GO:0019205">
    <property type="term" value="F:nucleobase-containing compound kinase activity"/>
    <property type="evidence" value="ECO:0007669"/>
    <property type="project" value="InterPro"/>
</dbReference>
<dbReference type="EMBL" id="UINC01062029">
    <property type="protein sequence ID" value="SVB88234.1"/>
    <property type="molecule type" value="Genomic_DNA"/>
</dbReference>
<dbReference type="InterPro" id="IPR033690">
    <property type="entry name" value="Adenylat_kinase_CS"/>
</dbReference>
<keyword evidence="3" id="KW-0418">Kinase</keyword>
<dbReference type="NCBIfam" id="NF011104">
    <property type="entry name" value="PRK14531.1"/>
    <property type="match status" value="1"/>
</dbReference>
<dbReference type="InterPro" id="IPR000850">
    <property type="entry name" value="Adenylat/UMP-CMP_kin"/>
</dbReference>
<dbReference type="Gene3D" id="3.40.50.300">
    <property type="entry name" value="P-loop containing nucleotide triphosphate hydrolases"/>
    <property type="match status" value="1"/>
</dbReference>
<dbReference type="GO" id="GO:0006139">
    <property type="term" value="P:nucleobase-containing compound metabolic process"/>
    <property type="evidence" value="ECO:0007669"/>
    <property type="project" value="InterPro"/>
</dbReference>
<dbReference type="AlphaFoldDB" id="A0A382HLI8"/>
<dbReference type="SUPFAM" id="SSF52540">
    <property type="entry name" value="P-loop containing nucleoside triphosphate hydrolases"/>
    <property type="match status" value="1"/>
</dbReference>